<evidence type="ECO:0000313" key="2">
    <source>
        <dbReference type="EMBL" id="MCO5975424.1"/>
    </source>
</evidence>
<dbReference type="Proteomes" id="UP001204851">
    <property type="component" value="Unassembled WGS sequence"/>
</dbReference>
<dbReference type="EMBL" id="JAMXMC010000001">
    <property type="protein sequence ID" value="MCO5975424.1"/>
    <property type="molecule type" value="Genomic_DNA"/>
</dbReference>
<sequence>MRESSVGLSGWRVGLLALGWLIGTPAAQAGPAEEMRAAGFALVDEGAGVLDQRTGLVWARCVQGMQWNGRQCSGQATPLAQEVAMRQAAALQKGQTQGPAWRLPHVADLRRLSNRLSKEPQLQPLLFPQAPRGLYWTDSRVVGESQVNPYNYGNIEQGRTQDNAVQLRFLHAWTVDPLSTAEPREEPKRATHWVRLVRPMP</sequence>
<keyword evidence="3" id="KW-1185">Reference proteome</keyword>
<gene>
    <name evidence="2" type="ORF">M0L44_01640</name>
</gene>
<protein>
    <submittedName>
        <fullName evidence="2">DUF1566 domain-containing protein</fullName>
    </submittedName>
</protein>
<evidence type="ECO:0000313" key="3">
    <source>
        <dbReference type="Proteomes" id="UP001204851"/>
    </source>
</evidence>
<dbReference type="Pfam" id="PF07603">
    <property type="entry name" value="Lcl_C"/>
    <property type="match status" value="1"/>
</dbReference>
<dbReference type="InterPro" id="IPR011460">
    <property type="entry name" value="Lcl_C"/>
</dbReference>
<dbReference type="RefSeq" id="WP_252767866.1">
    <property type="nucleotide sequence ID" value="NZ_JAMXMC010000001.1"/>
</dbReference>
<accession>A0ABT1BHL6</accession>
<comment type="caution">
    <text evidence="2">The sequence shown here is derived from an EMBL/GenBank/DDBJ whole genome shotgun (WGS) entry which is preliminary data.</text>
</comment>
<name>A0ABT1BHL6_9BURK</name>
<evidence type="ECO:0000259" key="1">
    <source>
        <dbReference type="Pfam" id="PF07603"/>
    </source>
</evidence>
<proteinExistence type="predicted"/>
<reference evidence="2 3" key="1">
    <citation type="submission" date="2022-06" db="EMBL/GenBank/DDBJ databases">
        <title>Ideonella sp. NS12-5 Genome sequencing and assembly.</title>
        <authorList>
            <person name="Jung Y."/>
        </authorList>
    </citation>
    <scope>NUCLEOTIDE SEQUENCE [LARGE SCALE GENOMIC DNA]</scope>
    <source>
        <strain evidence="2 3">NS12-5</strain>
    </source>
</reference>
<feature type="domain" description="Lcl C-terminal" evidence="1">
    <location>
        <begin position="49"/>
        <end position="198"/>
    </location>
</feature>
<organism evidence="2 3">
    <name type="scientific">Ideonella oryzae</name>
    <dbReference type="NCBI Taxonomy" id="2937441"/>
    <lineage>
        <taxon>Bacteria</taxon>
        <taxon>Pseudomonadati</taxon>
        <taxon>Pseudomonadota</taxon>
        <taxon>Betaproteobacteria</taxon>
        <taxon>Burkholderiales</taxon>
        <taxon>Sphaerotilaceae</taxon>
        <taxon>Ideonella</taxon>
    </lineage>
</organism>